<keyword evidence="8" id="KW-1185">Reference proteome</keyword>
<keyword evidence="4 5" id="KW-0067">ATP-binding</keyword>
<dbReference type="OrthoDB" id="9788659at2"/>
<dbReference type="GO" id="GO:0004674">
    <property type="term" value="F:protein serine/threonine kinase activity"/>
    <property type="evidence" value="ECO:0007669"/>
    <property type="project" value="UniProtKB-KW"/>
</dbReference>
<dbReference type="GO" id="GO:0005524">
    <property type="term" value="F:ATP binding"/>
    <property type="evidence" value="ECO:0007669"/>
    <property type="project" value="UniProtKB-UniRule"/>
</dbReference>
<evidence type="ECO:0000259" key="6">
    <source>
        <dbReference type="PROSITE" id="PS50011"/>
    </source>
</evidence>
<dbReference type="CDD" id="cd14014">
    <property type="entry name" value="STKc_PknB_like"/>
    <property type="match status" value="1"/>
</dbReference>
<dbReference type="Pfam" id="PF00069">
    <property type="entry name" value="Pkinase"/>
    <property type="match status" value="1"/>
</dbReference>
<keyword evidence="2 5" id="KW-0547">Nucleotide-binding</keyword>
<dbReference type="SUPFAM" id="SSF56112">
    <property type="entry name" value="Protein kinase-like (PK-like)"/>
    <property type="match status" value="1"/>
</dbReference>
<dbReference type="InterPro" id="IPR000719">
    <property type="entry name" value="Prot_kinase_dom"/>
</dbReference>
<sequence>MDMDMNMEKNGYVHHSYEPGTIIGGRYRVIGRIGRGGMGEVYAAEDLRLQGKLRAVKMSLVNADHASCSAEEAGLLMRLNHPHLPLIIDYFPPDANGHELLVMDYIDGMTLQAYLAQHNRIIPFTKVVDIGMQLADALNYLHTREPAIIHRDLKPTNVMIDKGGFVRLIDFGIARVYKPGKEQDTVQLGTPGFAAPEQEGEQQSDFRTDVFGLGALLYYLLSGGHKVGINAGTPNTNSVPRLLAHVPKELAAVISQMIDPQPSCRYDNVIDAQNALAKCLPNLPAMSEIRHETRVSRKQSIIIASLSPGAGGTFVTLTLAHLLQARQIPCAAIEHPETEPEWHALLEQPAKQQAVVLTVPMYRSFYLSNSRLLQCFALEPAFQQQLSGLNTEMQFKLLSATITAPIQLTDVSSRWAAAASKTTALELEMIECDMLVFVVDPAVPKWTPSRMKTAERISYEREQGGKETYWLANKMMKFRYRSEWISSIPKKPLCEIPLLPVEEWMQLQWSGVWATANRTWLPQLERALNPLIARIDKAR</sequence>
<evidence type="ECO:0000256" key="2">
    <source>
        <dbReference type="ARBA" id="ARBA00022741"/>
    </source>
</evidence>
<dbReference type="Proteomes" id="UP000272528">
    <property type="component" value="Chromosome"/>
</dbReference>
<evidence type="ECO:0000256" key="3">
    <source>
        <dbReference type="ARBA" id="ARBA00022777"/>
    </source>
</evidence>
<dbReference type="InterPro" id="IPR017441">
    <property type="entry name" value="Protein_kinase_ATP_BS"/>
</dbReference>
<dbReference type="KEGG" id="palb:EJC50_21475"/>
<dbReference type="PANTHER" id="PTHR43289:SF34">
    <property type="entry name" value="SERINE_THREONINE-PROTEIN KINASE YBDM-RELATED"/>
    <property type="match status" value="1"/>
</dbReference>
<dbReference type="Gene3D" id="1.10.510.10">
    <property type="entry name" value="Transferase(Phosphotransferase) domain 1"/>
    <property type="match status" value="1"/>
</dbReference>
<organism evidence="7 8">
    <name type="scientific">Paenibacillus albus</name>
    <dbReference type="NCBI Taxonomy" id="2495582"/>
    <lineage>
        <taxon>Bacteria</taxon>
        <taxon>Bacillati</taxon>
        <taxon>Bacillota</taxon>
        <taxon>Bacilli</taxon>
        <taxon>Bacillales</taxon>
        <taxon>Paenibacillaceae</taxon>
        <taxon>Paenibacillus</taxon>
    </lineage>
</organism>
<evidence type="ECO:0000256" key="1">
    <source>
        <dbReference type="ARBA" id="ARBA00022679"/>
    </source>
</evidence>
<dbReference type="InterPro" id="IPR008271">
    <property type="entry name" value="Ser/Thr_kinase_AS"/>
</dbReference>
<name>A0A3S9A8D2_9BACL</name>
<feature type="binding site" evidence="5">
    <location>
        <position position="57"/>
    </location>
    <ligand>
        <name>ATP</name>
        <dbReference type="ChEBI" id="CHEBI:30616"/>
    </ligand>
</feature>
<dbReference type="PROSITE" id="PS00108">
    <property type="entry name" value="PROTEIN_KINASE_ST"/>
    <property type="match status" value="1"/>
</dbReference>
<evidence type="ECO:0000256" key="4">
    <source>
        <dbReference type="ARBA" id="ARBA00022840"/>
    </source>
</evidence>
<keyword evidence="1" id="KW-0808">Transferase</keyword>
<dbReference type="Gene3D" id="3.30.200.20">
    <property type="entry name" value="Phosphorylase Kinase, domain 1"/>
    <property type="match status" value="1"/>
</dbReference>
<dbReference type="InterPro" id="IPR011009">
    <property type="entry name" value="Kinase-like_dom_sf"/>
</dbReference>
<dbReference type="EMBL" id="CP034437">
    <property type="protein sequence ID" value="AZN41963.1"/>
    <property type="molecule type" value="Genomic_DNA"/>
</dbReference>
<evidence type="ECO:0000256" key="5">
    <source>
        <dbReference type="PROSITE-ProRule" id="PRU10141"/>
    </source>
</evidence>
<proteinExistence type="predicted"/>
<dbReference type="PANTHER" id="PTHR43289">
    <property type="entry name" value="MITOGEN-ACTIVATED PROTEIN KINASE KINASE KINASE 20-RELATED"/>
    <property type="match status" value="1"/>
</dbReference>
<keyword evidence="7" id="KW-0723">Serine/threonine-protein kinase</keyword>
<evidence type="ECO:0000313" key="8">
    <source>
        <dbReference type="Proteomes" id="UP000272528"/>
    </source>
</evidence>
<dbReference type="SMART" id="SM00220">
    <property type="entry name" value="S_TKc"/>
    <property type="match status" value="1"/>
</dbReference>
<keyword evidence="3 7" id="KW-0418">Kinase</keyword>
<accession>A0A3S9A8D2</accession>
<protein>
    <submittedName>
        <fullName evidence="7">Serine/threonine protein kinase</fullName>
    </submittedName>
</protein>
<dbReference type="PROSITE" id="PS50011">
    <property type="entry name" value="PROTEIN_KINASE_DOM"/>
    <property type="match status" value="1"/>
</dbReference>
<dbReference type="PROSITE" id="PS00107">
    <property type="entry name" value="PROTEIN_KINASE_ATP"/>
    <property type="match status" value="1"/>
</dbReference>
<feature type="domain" description="Protein kinase" evidence="6">
    <location>
        <begin position="27"/>
        <end position="283"/>
    </location>
</feature>
<dbReference type="AlphaFoldDB" id="A0A3S9A8D2"/>
<evidence type="ECO:0000313" key="7">
    <source>
        <dbReference type="EMBL" id="AZN41963.1"/>
    </source>
</evidence>
<reference evidence="8" key="1">
    <citation type="submission" date="2018-12" db="EMBL/GenBank/DDBJ databases">
        <title>Genome sequence of Peanibacillus sp.</title>
        <authorList>
            <person name="Subramani G."/>
            <person name="Srinivasan S."/>
            <person name="Kim M.K."/>
        </authorList>
    </citation>
    <scope>NUCLEOTIDE SEQUENCE [LARGE SCALE GENOMIC DNA]</scope>
    <source>
        <strain evidence="8">18JY67-1</strain>
    </source>
</reference>
<gene>
    <name evidence="7" type="ORF">EJC50_21475</name>
</gene>